<keyword evidence="2" id="KW-1185">Reference proteome</keyword>
<sequence length="47" mass="5168">MPVFSPDPNVYSNDFFTVVQFTIKEGDFSKLPNSIGISLKALIYIGG</sequence>
<accession>A0ABR5B040</accession>
<dbReference type="EMBL" id="JXLP01000001">
    <property type="protein sequence ID" value="KIL80250.1"/>
    <property type="molecule type" value="Genomic_DNA"/>
</dbReference>
<protein>
    <submittedName>
        <fullName evidence="1">Uncharacterized protein</fullName>
    </submittedName>
</protein>
<name>A0ABR5B040_BACBA</name>
<comment type="caution">
    <text evidence="1">The sequence shown here is derived from an EMBL/GenBank/DDBJ whole genome shotgun (WGS) entry which is preliminary data.</text>
</comment>
<gene>
    <name evidence="1" type="ORF">SD77_0098</name>
</gene>
<dbReference type="Proteomes" id="UP000031982">
    <property type="component" value="Unassembled WGS sequence"/>
</dbReference>
<reference evidence="1 2" key="1">
    <citation type="submission" date="2015-01" db="EMBL/GenBank/DDBJ databases">
        <title>Genome Assembly of Bacillus badius MTCC 1458.</title>
        <authorList>
            <person name="Verma A."/>
            <person name="Khatri I."/>
            <person name="Mual P."/>
            <person name="Subramanian S."/>
            <person name="Krishnamurthi S."/>
        </authorList>
    </citation>
    <scope>NUCLEOTIDE SEQUENCE [LARGE SCALE GENOMIC DNA]</scope>
    <source>
        <strain evidence="1 2">MTCC 1458</strain>
    </source>
</reference>
<evidence type="ECO:0000313" key="2">
    <source>
        <dbReference type="Proteomes" id="UP000031982"/>
    </source>
</evidence>
<proteinExistence type="predicted"/>
<organism evidence="1 2">
    <name type="scientific">Bacillus badius</name>
    <dbReference type="NCBI Taxonomy" id="1455"/>
    <lineage>
        <taxon>Bacteria</taxon>
        <taxon>Bacillati</taxon>
        <taxon>Bacillota</taxon>
        <taxon>Bacilli</taxon>
        <taxon>Bacillales</taxon>
        <taxon>Bacillaceae</taxon>
        <taxon>Pseudobacillus</taxon>
    </lineage>
</organism>
<evidence type="ECO:0000313" key="1">
    <source>
        <dbReference type="EMBL" id="KIL80250.1"/>
    </source>
</evidence>